<organism evidence="6 7">
    <name type="scientific">Bordetella genomosp. 7</name>
    <dbReference type="NCBI Taxonomy" id="1416805"/>
    <lineage>
        <taxon>Bacteria</taxon>
        <taxon>Pseudomonadati</taxon>
        <taxon>Pseudomonadota</taxon>
        <taxon>Betaproteobacteria</taxon>
        <taxon>Burkholderiales</taxon>
        <taxon>Alcaligenaceae</taxon>
        <taxon>Bordetella</taxon>
    </lineage>
</organism>
<protein>
    <submittedName>
        <fullName evidence="6">Aldehyde-activating protein</fullName>
    </submittedName>
</protein>
<dbReference type="InterPro" id="IPR006913">
    <property type="entry name" value="CENP-V/GFA"/>
</dbReference>
<comment type="caution">
    <text evidence="6">The sequence shown here is derived from an EMBL/GenBank/DDBJ whole genome shotgun (WGS) entry which is preliminary data.</text>
</comment>
<evidence type="ECO:0000256" key="3">
    <source>
        <dbReference type="ARBA" id="ARBA00022833"/>
    </source>
</evidence>
<keyword evidence="3" id="KW-0862">Zinc</keyword>
<evidence type="ECO:0000256" key="1">
    <source>
        <dbReference type="ARBA" id="ARBA00005495"/>
    </source>
</evidence>
<evidence type="ECO:0000259" key="5">
    <source>
        <dbReference type="PROSITE" id="PS51891"/>
    </source>
</evidence>
<evidence type="ECO:0000313" key="7">
    <source>
        <dbReference type="Proteomes" id="UP000216947"/>
    </source>
</evidence>
<keyword evidence="4" id="KW-0456">Lyase</keyword>
<gene>
    <name evidence="6" type="ORF">CAL19_13540</name>
</gene>
<name>A0A261R013_9BORD</name>
<dbReference type="EMBL" id="NEVK01000006">
    <property type="protein sequence ID" value="OZI18087.1"/>
    <property type="molecule type" value="Genomic_DNA"/>
</dbReference>
<dbReference type="SUPFAM" id="SSF51316">
    <property type="entry name" value="Mss4-like"/>
    <property type="match status" value="1"/>
</dbReference>
<keyword evidence="2" id="KW-0479">Metal-binding</keyword>
<reference evidence="7" key="1">
    <citation type="submission" date="2017-05" db="EMBL/GenBank/DDBJ databases">
        <title>Complete and WGS of Bordetella genogroups.</title>
        <authorList>
            <person name="Spilker T."/>
            <person name="Lipuma J."/>
        </authorList>
    </citation>
    <scope>NUCLEOTIDE SEQUENCE [LARGE SCALE GENOMIC DNA]</scope>
    <source>
        <strain evidence="7">AU18089</strain>
    </source>
</reference>
<accession>A0A261R013</accession>
<dbReference type="Pfam" id="PF04828">
    <property type="entry name" value="GFA"/>
    <property type="match status" value="1"/>
</dbReference>
<evidence type="ECO:0000313" key="6">
    <source>
        <dbReference type="EMBL" id="OZI18087.1"/>
    </source>
</evidence>
<keyword evidence="7" id="KW-1185">Reference proteome</keyword>
<dbReference type="PANTHER" id="PTHR33337">
    <property type="entry name" value="GFA DOMAIN-CONTAINING PROTEIN"/>
    <property type="match status" value="1"/>
</dbReference>
<dbReference type="GO" id="GO:0016846">
    <property type="term" value="F:carbon-sulfur lyase activity"/>
    <property type="evidence" value="ECO:0007669"/>
    <property type="project" value="InterPro"/>
</dbReference>
<evidence type="ECO:0000256" key="4">
    <source>
        <dbReference type="ARBA" id="ARBA00023239"/>
    </source>
</evidence>
<dbReference type="Gene3D" id="3.90.1590.10">
    <property type="entry name" value="glutathione-dependent formaldehyde- activating enzyme (gfa)"/>
    <property type="match status" value="1"/>
</dbReference>
<dbReference type="PANTHER" id="PTHR33337:SF40">
    <property type="entry name" value="CENP-V_GFA DOMAIN-CONTAINING PROTEIN-RELATED"/>
    <property type="match status" value="1"/>
</dbReference>
<feature type="domain" description="CENP-V/GFA" evidence="5">
    <location>
        <begin position="2"/>
        <end position="119"/>
    </location>
</feature>
<dbReference type="OrthoDB" id="327703at2"/>
<dbReference type="InterPro" id="IPR011057">
    <property type="entry name" value="Mss4-like_sf"/>
</dbReference>
<proteinExistence type="inferred from homology"/>
<evidence type="ECO:0000256" key="2">
    <source>
        <dbReference type="ARBA" id="ARBA00022723"/>
    </source>
</evidence>
<sequence length="136" mass="14878">MLKGSCLCSRVAYEISGPLTQAWHCHCIMCRKAHGSAFRTRATVQAKDFAWTRGEGDVTWYSSSPGHYRGFCSACGTPLLSRFDHAPEAYGLPLGALDDDPGIRAACHMFVANKAPWYDITDGLPQYPQGAPGHEE</sequence>
<dbReference type="RefSeq" id="WP_026639995.1">
    <property type="nucleotide sequence ID" value="NZ_NEVI01000017.1"/>
</dbReference>
<dbReference type="GO" id="GO:0046872">
    <property type="term" value="F:metal ion binding"/>
    <property type="evidence" value="ECO:0007669"/>
    <property type="project" value="UniProtKB-KW"/>
</dbReference>
<dbReference type="Proteomes" id="UP000216947">
    <property type="component" value="Unassembled WGS sequence"/>
</dbReference>
<dbReference type="PROSITE" id="PS51891">
    <property type="entry name" value="CENP_V_GFA"/>
    <property type="match status" value="1"/>
</dbReference>
<dbReference type="AlphaFoldDB" id="A0A261R013"/>
<comment type="similarity">
    <text evidence="1">Belongs to the Gfa family.</text>
</comment>